<keyword evidence="2" id="KW-0547">Nucleotide-binding</keyword>
<sequence>MDDTFDRAEAPPPLPDPQASLPPLATLSASLQPSISVALWQNHVPVLTELTLRAGSAEDLGDVTLRISCDPPVIGARDWRLQGVSRGQVRVLSDLDLTLDGPLLADLTEGTRGTATLTARRGGPEGEVLAELRRDLRVLAHNEWGGTQGIPDILAAFVEPNDPAVARVLRLASDDLSARGRPDGLEGYQEGRKPRVWEQAEALWRAVCSLDIRYVNPPPSFEQVGQRIRPPRQILEERLGTCLDLAALFASCIEAMGLRPVIALTRGHAFVGLWLARHDFGSSVADDAPGLRTRLALDDLLLFEATLACGRGQAGFRRACEAGAAHVAPDRDGAFEAVIDVHRARQRRIRPLTARGAAYALQQATGGDEAPAAKLAPEEPPLLREDVLAEQEVPPASPADRLERWRRRLLDLSGRNRLLNLRTGGKQALAIDCPDASGLEDLLAGMRGRARAQPLRFRPWPDLMTGADPRSARLHRARMQEEADRAFATEALARRELVVGRDEKSLQDALTEIYRAARANQQEGGSNTLFLTIGSLLWRAKGKEAPYRAPIVLVPVVLERPSVRSGFSLRAHDDETRLNSTLLEMLQQEFAIRFPSLEAERPPEDETGLDVRAILDTFRSKLRDVPGWEVTDEVALTNLSFTKYLMWKDLADRAAALRESEVARRLMDGPADREARDPGLPADANPETPPIDVEAETAGLVCPLEADSSQLRAVASAGAGRSFVLIGPPGTGKSQTIANIIADTLARGRTVLFVAEKRAALEVVQRRLRQVGLGDFCLDLFSAKTSKVSVLEQMNRAQGAREAFHGVEWSRAGEEAAALRAELNGYVRELHRRGRNGWTPFRAMGAVLRAEAGGVPEVSLTWPDADAHDEGGYRRLLQAVGDAASTLTQVGDVASAAALGGVEATEWSPPWQARLIEAASSAAARLAALPEAAAAAARTLSLPPPPASRPALAALDALAALLLDPIAADGAWALAEGAEATMEALHAQAVRVARHRELSGALAGSWRPGVMSLPLGEIRAEWQAAGERWVLPRVLAHRALRRRLAPEASGPVPGDCAPDLARLAEMQEIEAALASAGAGLAGHLGPRWRGLETDFARLSAGHAWARSLRAAAASSAPDTATLLALREHLRRLAGEGADLLAPAGAVGAPLQRLRTAHSEALAALDGLTPLSGADPLSILDPARGDWAPALADHLRGWAGAARQLRDWCAWRGVAQRGDALGLAPLLRAMEAGSVAPADAVRAFEANYARWWIGLVVEASPQLRGFVAARHERRIERFRELDAHLLKLASHLTRARLAGAIPGRAQREHDPEYAVLARELAKRQRHLPVRQLAARMPRALRRLAPCLMMSPLSVAQYLPPDAEPFDLVVFDEASQIPTWDAIGAIGRGRQVIVVGDPKQLPPTRFFERALPDGEGEGGAVEVDVEDLESILDECLGTGVPAVELTWHYRSRHESLIAFSNHAYYGGRLVTFPSPVTRDAAVSFRHVPDGLYARAGARTNQPEARAVVAEALLVLRGVLAGGRPRSLGIVTFNAEQQALIEDMLDEARREDPSLEPFFSDDAAEPVMVKNLESVQGEERDVMLFSLTYGPDATGRVAMNFGPLNQSGGERRLNVAVTRAREALIAFGSLRPEQIDLARTSALGVTHLKQFLSFAEHGARAFATAATGPLGEHESPFEVAVAERLRARGWVVHPQIGVSGFRIDLGVVDPDAPGAFLAGVECDGATYHRGATARDRDRLRQVVLEGLGWRILRIWSTDWWTNAGRETDRLHAALEAALAEARAARSGSEEAGAPVDEPPAARAEADEASNPRPEASAAAPAEDGPAADPSRFYEDEYRPVLGAMIASVLAREGPLRLDRLIQRIARAHGFQRAGREIQDRVAAAVPRACPRTEDGAGSFVWPPGSDPRGRTTFRQPEPGQQRDPSEVPIEVLAALAAACLTRHPDEEAALVAMRDACGLAKLREVARERCRQAIEVARLRSSGAPASPHTREER</sequence>
<evidence type="ECO:0000256" key="6">
    <source>
        <dbReference type="SAM" id="MobiDB-lite"/>
    </source>
</evidence>
<dbReference type="InterPro" id="IPR047187">
    <property type="entry name" value="SF1_C_Upf1"/>
</dbReference>
<dbReference type="InterPro" id="IPR041677">
    <property type="entry name" value="DNA2/NAM7_AAA_11"/>
</dbReference>
<evidence type="ECO:0000256" key="1">
    <source>
        <dbReference type="ARBA" id="ARBA00007913"/>
    </source>
</evidence>
<dbReference type="Pfam" id="PF11784">
    <property type="entry name" value="DUF3320"/>
    <property type="match status" value="1"/>
</dbReference>
<dbReference type="InterPro" id="IPR011335">
    <property type="entry name" value="Restrct_endonuc-II-like"/>
</dbReference>
<dbReference type="SUPFAM" id="SSF52540">
    <property type="entry name" value="P-loop containing nucleoside triphosphate hydrolases"/>
    <property type="match status" value="1"/>
</dbReference>
<dbReference type="PANTHER" id="PTHR43788">
    <property type="entry name" value="DNA2/NAM7 HELICASE FAMILY MEMBER"/>
    <property type="match status" value="1"/>
</dbReference>
<dbReference type="RefSeq" id="WP_209381717.1">
    <property type="nucleotide sequence ID" value="NZ_JAGIZB010000036.1"/>
</dbReference>
<gene>
    <name evidence="11" type="ORF">J8J14_22060</name>
</gene>
<evidence type="ECO:0000259" key="9">
    <source>
        <dbReference type="Pfam" id="PF13087"/>
    </source>
</evidence>
<comment type="caution">
    <text evidence="11">The sequence shown here is derived from an EMBL/GenBank/DDBJ whole genome shotgun (WGS) entry which is preliminary data.</text>
</comment>
<accession>A0ABS4AK91</accession>
<feature type="domain" description="Restriction endonuclease type II-like" evidence="10">
    <location>
        <begin position="1674"/>
        <end position="1771"/>
    </location>
</feature>
<feature type="region of interest" description="Disordered" evidence="6">
    <location>
        <begin position="1"/>
        <end position="21"/>
    </location>
</feature>
<feature type="domain" description="DUF3320" evidence="7">
    <location>
        <begin position="1828"/>
        <end position="1876"/>
    </location>
</feature>
<dbReference type="InterPro" id="IPR027417">
    <property type="entry name" value="P-loop_NTPase"/>
</dbReference>
<dbReference type="Pfam" id="PF13195">
    <property type="entry name" value="DUF4011"/>
    <property type="match status" value="1"/>
</dbReference>
<dbReference type="Pfam" id="PF13086">
    <property type="entry name" value="AAA_11"/>
    <property type="match status" value="1"/>
</dbReference>
<dbReference type="Proteomes" id="UP000681594">
    <property type="component" value="Unassembled WGS sequence"/>
</dbReference>
<dbReference type="Gene3D" id="3.40.50.300">
    <property type="entry name" value="P-loop containing nucleotide triphosphate hydrolases"/>
    <property type="match status" value="3"/>
</dbReference>
<evidence type="ECO:0000313" key="12">
    <source>
        <dbReference type="Proteomes" id="UP000681594"/>
    </source>
</evidence>
<feature type="domain" description="DNA2/NAM7 helicase-like C-terminal" evidence="9">
    <location>
        <begin position="1429"/>
        <end position="1626"/>
    </location>
</feature>
<dbReference type="EMBL" id="JAGIZB010000036">
    <property type="protein sequence ID" value="MBP0447449.1"/>
    <property type="molecule type" value="Genomic_DNA"/>
</dbReference>
<evidence type="ECO:0000259" key="8">
    <source>
        <dbReference type="Pfam" id="PF13086"/>
    </source>
</evidence>
<dbReference type="Pfam" id="PF18741">
    <property type="entry name" value="MTES_1575"/>
    <property type="match status" value="1"/>
</dbReference>
<dbReference type="PANTHER" id="PTHR43788:SF8">
    <property type="entry name" value="DNA-BINDING PROTEIN SMUBP-2"/>
    <property type="match status" value="1"/>
</dbReference>
<dbReference type="Gene3D" id="3.10.620.30">
    <property type="match status" value="1"/>
</dbReference>
<reference evidence="11 12" key="1">
    <citation type="submission" date="2021-03" db="EMBL/GenBank/DDBJ databases">
        <authorList>
            <person name="So Y."/>
        </authorList>
    </citation>
    <scope>NUCLEOTIDE SEQUENCE [LARGE SCALE GENOMIC DNA]</scope>
    <source>
        <strain evidence="11 12">SSH11</strain>
    </source>
</reference>
<evidence type="ECO:0000259" key="7">
    <source>
        <dbReference type="Pfam" id="PF11784"/>
    </source>
</evidence>
<evidence type="ECO:0000256" key="3">
    <source>
        <dbReference type="ARBA" id="ARBA00022801"/>
    </source>
</evidence>
<evidence type="ECO:0000256" key="5">
    <source>
        <dbReference type="ARBA" id="ARBA00022840"/>
    </source>
</evidence>
<protein>
    <submittedName>
        <fullName evidence="11">DUF3320 domain-containing protein</fullName>
    </submittedName>
</protein>
<evidence type="ECO:0000259" key="10">
    <source>
        <dbReference type="Pfam" id="PF18741"/>
    </source>
</evidence>
<dbReference type="InterPro" id="IPR041679">
    <property type="entry name" value="DNA2/NAM7-like_C"/>
</dbReference>
<feature type="region of interest" description="Disordered" evidence="6">
    <location>
        <begin position="1780"/>
        <end position="1828"/>
    </location>
</feature>
<dbReference type="InterPro" id="IPR050534">
    <property type="entry name" value="Coronavir_polyprotein_1ab"/>
</dbReference>
<feature type="region of interest" description="Disordered" evidence="6">
    <location>
        <begin position="665"/>
        <end position="691"/>
    </location>
</feature>
<dbReference type="CDD" id="cd18808">
    <property type="entry name" value="SF1_C_Upf1"/>
    <property type="match status" value="1"/>
</dbReference>
<organism evidence="11 12">
    <name type="scientific">Pararoseomonas baculiformis</name>
    <dbReference type="NCBI Taxonomy" id="2820812"/>
    <lineage>
        <taxon>Bacteria</taxon>
        <taxon>Pseudomonadati</taxon>
        <taxon>Pseudomonadota</taxon>
        <taxon>Alphaproteobacteria</taxon>
        <taxon>Acetobacterales</taxon>
        <taxon>Acetobacteraceae</taxon>
        <taxon>Pararoseomonas</taxon>
    </lineage>
</organism>
<feature type="domain" description="DNA2/NAM7 helicase helicase" evidence="8">
    <location>
        <begin position="1361"/>
        <end position="1402"/>
    </location>
</feature>
<dbReference type="SUPFAM" id="SSF52980">
    <property type="entry name" value="Restriction endonuclease-like"/>
    <property type="match status" value="1"/>
</dbReference>
<keyword evidence="12" id="KW-1185">Reference proteome</keyword>
<dbReference type="InterPro" id="IPR021754">
    <property type="entry name" value="DUF3320"/>
</dbReference>
<dbReference type="InterPro" id="IPR025103">
    <property type="entry name" value="DUF4011"/>
</dbReference>
<keyword evidence="3" id="KW-0378">Hydrolase</keyword>
<keyword evidence="4" id="KW-0347">Helicase</keyword>
<feature type="compositionally biased region" description="Low complexity" evidence="6">
    <location>
        <begin position="1780"/>
        <end position="1827"/>
    </location>
</feature>
<feature type="compositionally biased region" description="Basic and acidic residues" evidence="6">
    <location>
        <begin position="665"/>
        <end position="677"/>
    </location>
</feature>
<dbReference type="Pfam" id="PF13087">
    <property type="entry name" value="AAA_12"/>
    <property type="match status" value="1"/>
</dbReference>
<dbReference type="Gene3D" id="3.40.960.10">
    <property type="entry name" value="VSR Endonuclease"/>
    <property type="match status" value="1"/>
</dbReference>
<evidence type="ECO:0000313" key="11">
    <source>
        <dbReference type="EMBL" id="MBP0447449.1"/>
    </source>
</evidence>
<keyword evidence="5" id="KW-0067">ATP-binding</keyword>
<evidence type="ECO:0000256" key="2">
    <source>
        <dbReference type="ARBA" id="ARBA00022741"/>
    </source>
</evidence>
<comment type="similarity">
    <text evidence="1">Belongs to the DNA2/NAM7 helicase family.</text>
</comment>
<name>A0ABS4AK91_9PROT</name>
<evidence type="ECO:0000256" key="4">
    <source>
        <dbReference type="ARBA" id="ARBA00022806"/>
    </source>
</evidence>
<feature type="region of interest" description="Disordered" evidence="6">
    <location>
        <begin position="1890"/>
        <end position="1922"/>
    </location>
</feature>
<dbReference type="InterPro" id="IPR049468">
    <property type="entry name" value="Restrct_endonuc-II-like_dom"/>
</dbReference>
<proteinExistence type="inferred from homology"/>